<evidence type="ECO:0000256" key="1">
    <source>
        <dbReference type="SAM" id="MobiDB-lite"/>
    </source>
</evidence>
<proteinExistence type="predicted"/>
<evidence type="ECO:0000313" key="2">
    <source>
        <dbReference type="EMBL" id="MPN34547.1"/>
    </source>
</evidence>
<gene>
    <name evidence="2" type="ORF">SDC9_182041</name>
</gene>
<comment type="caution">
    <text evidence="2">The sequence shown here is derived from an EMBL/GenBank/DDBJ whole genome shotgun (WGS) entry which is preliminary data.</text>
</comment>
<accession>A0A645H693</accession>
<organism evidence="2">
    <name type="scientific">bioreactor metagenome</name>
    <dbReference type="NCBI Taxonomy" id="1076179"/>
    <lineage>
        <taxon>unclassified sequences</taxon>
        <taxon>metagenomes</taxon>
        <taxon>ecological metagenomes</taxon>
    </lineage>
</organism>
<reference evidence="2" key="1">
    <citation type="submission" date="2019-08" db="EMBL/GenBank/DDBJ databases">
        <authorList>
            <person name="Kucharzyk K."/>
            <person name="Murdoch R.W."/>
            <person name="Higgins S."/>
            <person name="Loffler F."/>
        </authorList>
    </citation>
    <scope>NUCLEOTIDE SEQUENCE</scope>
</reference>
<feature type="region of interest" description="Disordered" evidence="1">
    <location>
        <begin position="108"/>
        <end position="140"/>
    </location>
</feature>
<sequence length="140" mass="16113">MPSRIRTVSRPSRPCWRRPVRPAWSSPPGPTWRSAGCRWSCAIPATRPSSRGGPVISRQRPLSLASRFRPWSIVRMAMCMPRVIRTPTSTHATCSRWVKSWRRAWPNSMRPTQPPIRPDWRLFPASGKPPWRAGKKKQPP</sequence>
<dbReference type="AlphaFoldDB" id="A0A645H693"/>
<name>A0A645H693_9ZZZZ</name>
<protein>
    <submittedName>
        <fullName evidence="2">Uncharacterized protein</fullName>
    </submittedName>
</protein>
<dbReference type="EMBL" id="VSSQ01087649">
    <property type="protein sequence ID" value="MPN34547.1"/>
    <property type="molecule type" value="Genomic_DNA"/>
</dbReference>